<dbReference type="PANTHER" id="PTHR28533:SF1">
    <property type="entry name" value="PROTEIN PBN1"/>
    <property type="match status" value="1"/>
</dbReference>
<keyword evidence="14" id="KW-1185">Reference proteome</keyword>
<evidence type="ECO:0000256" key="5">
    <source>
        <dbReference type="ARBA" id="ARBA00022502"/>
    </source>
</evidence>
<comment type="function">
    <text evidence="11">Required for proper folding and/or the stability of a subset of proteins in the endoplasmic reticulum. Component of glycosylphosphatidylinositol-mannosyltransferase 1 which transfers the first of the 4 mannoses in the GPI-anchor precursors during GPI-anchor biosynthesis. Probably acts by stabilizing the mannosyltransferase GPI14.</text>
</comment>
<dbReference type="RefSeq" id="XP_025388190.1">
    <property type="nucleotide sequence ID" value="XM_025528492.1"/>
</dbReference>
<proteinExistence type="inferred from homology"/>
<comment type="subcellular location">
    <subcellularLocation>
        <location evidence="11">Endoplasmic reticulum membrane</location>
        <topology evidence="11">Single-pass membrane protein</topology>
    </subcellularLocation>
    <subcellularLocation>
        <location evidence="1">Endoplasmic reticulum membrane</location>
        <topology evidence="1">Single-pass type III membrane protein</topology>
    </subcellularLocation>
</comment>
<dbReference type="GO" id="GO:0005789">
    <property type="term" value="C:endoplasmic reticulum membrane"/>
    <property type="evidence" value="ECO:0007669"/>
    <property type="project" value="UniProtKB-SubCell"/>
</dbReference>
<keyword evidence="5 11" id="KW-0337">GPI-anchor biosynthesis</keyword>
<evidence type="ECO:0000256" key="7">
    <source>
        <dbReference type="ARBA" id="ARBA00022824"/>
    </source>
</evidence>
<dbReference type="GO" id="GO:1990529">
    <property type="term" value="C:glycosylphosphatidylinositol-mannosyltransferase I complex"/>
    <property type="evidence" value="ECO:0007669"/>
    <property type="project" value="TreeGrafter"/>
</dbReference>
<dbReference type="AlphaFoldDB" id="A0A317VG91"/>
<keyword evidence="8" id="KW-1133">Transmembrane helix</keyword>
<evidence type="ECO:0000256" key="8">
    <source>
        <dbReference type="ARBA" id="ARBA00022989"/>
    </source>
</evidence>
<accession>A0A317VG91</accession>
<comment type="caution">
    <text evidence="13">The sequence shown here is derived from an EMBL/GenBank/DDBJ whole genome shotgun (WGS) entry which is preliminary data.</text>
</comment>
<dbReference type="Proteomes" id="UP000246171">
    <property type="component" value="Unassembled WGS sequence"/>
</dbReference>
<evidence type="ECO:0000256" key="3">
    <source>
        <dbReference type="ARBA" id="ARBA00010345"/>
    </source>
</evidence>
<comment type="similarity">
    <text evidence="3 11">Belongs to the PIGX family.</text>
</comment>
<evidence type="ECO:0000313" key="13">
    <source>
        <dbReference type="EMBL" id="PWY73386.1"/>
    </source>
</evidence>
<dbReference type="GeneID" id="37050454"/>
<dbReference type="VEuPathDB" id="FungiDB:BO83DRAFT_337933"/>
<organism evidence="13 14">
    <name type="scientific">Aspergillus eucalypticola (strain CBS 122712 / IBT 29274)</name>
    <dbReference type="NCBI Taxonomy" id="1448314"/>
    <lineage>
        <taxon>Eukaryota</taxon>
        <taxon>Fungi</taxon>
        <taxon>Dikarya</taxon>
        <taxon>Ascomycota</taxon>
        <taxon>Pezizomycotina</taxon>
        <taxon>Eurotiomycetes</taxon>
        <taxon>Eurotiomycetidae</taxon>
        <taxon>Eurotiales</taxon>
        <taxon>Aspergillaceae</taxon>
        <taxon>Aspergillus</taxon>
        <taxon>Aspergillus subgen. Circumdati</taxon>
    </lineage>
</organism>
<evidence type="ECO:0000256" key="10">
    <source>
        <dbReference type="ARBA" id="ARBA00023180"/>
    </source>
</evidence>
<comment type="pathway">
    <text evidence="2 11">Glycolipid biosynthesis; glycosylphosphatidylinositol-anchor biosynthesis.</text>
</comment>
<dbReference type="UniPathway" id="UPA00196"/>
<dbReference type="GO" id="GO:0000030">
    <property type="term" value="F:mannosyltransferase activity"/>
    <property type="evidence" value="ECO:0007669"/>
    <property type="project" value="TreeGrafter"/>
</dbReference>
<dbReference type="InterPro" id="IPR042322">
    <property type="entry name" value="Pbn1"/>
</dbReference>
<dbReference type="Pfam" id="PF08320">
    <property type="entry name" value="PIG-X"/>
    <property type="match status" value="1"/>
</dbReference>
<dbReference type="OrthoDB" id="5546453at2759"/>
<protein>
    <recommendedName>
        <fullName evidence="4 11">Protein PBN1</fullName>
    </recommendedName>
</protein>
<keyword evidence="7 11" id="KW-0256">Endoplasmic reticulum</keyword>
<evidence type="ECO:0000256" key="6">
    <source>
        <dbReference type="ARBA" id="ARBA00022692"/>
    </source>
</evidence>
<gene>
    <name evidence="13" type="ORF">BO83DRAFT_337933</name>
</gene>
<evidence type="ECO:0000256" key="11">
    <source>
        <dbReference type="RuleBase" id="RU366056"/>
    </source>
</evidence>
<dbReference type="PANTHER" id="PTHR28533">
    <property type="entry name" value="PROTEIN PBN1"/>
    <property type="match status" value="1"/>
</dbReference>
<sequence length="520" mass="56965">MKTRITYLQPPSSPFTSTQASLTPTSLRISDLDAAKEVRVTVDVAEVVDDEVRGILNGLHEVHIRWAREDPYVVVAPFGSRVSAGVGVGVSPLQRNEEGGGNGDGDGDGEGVCRLLRRMFGMKGVGCRNYTDSFTTPPVLSTRFASTSTYQFHSALPEHNLGEYIVENICRGEGSACAADWGTADSIDVDYDAVSRSLVVSGYWGQPSASEGWTEEIRAPKESRDRVEVGLLGTEKAVEAEEIKVGGLLGVVGVDKELKPTLFSFPSRHHVLPREATFDVFFPRPTGTHPTMTISLSPAALEYPAAPEDTTCALHAYLTLPSYIFGDKYQLSTDDPLFLESHHLLALRAVSGATDLEAPDWFVPHWGSNWLLELATPPEGQVPEEWNVTVPLHLRYLRPSETGYRSAGVPWPVVFWACTAEEGTKMGTNPFDRVNLGWDGMFGPRTMFYQVHPSGEKARHVEELDVPVLRLEEGGFFSSKTVELGTMAAIVLGLLWVLWKLGSVARSSGQKKSDKEKKSQ</sequence>
<keyword evidence="9" id="KW-0472">Membrane</keyword>
<evidence type="ECO:0000256" key="4">
    <source>
        <dbReference type="ARBA" id="ARBA00020410"/>
    </source>
</evidence>
<dbReference type="GO" id="GO:0006506">
    <property type="term" value="P:GPI anchor biosynthetic process"/>
    <property type="evidence" value="ECO:0007669"/>
    <property type="project" value="UniProtKB-UniPathway"/>
</dbReference>
<dbReference type="SMART" id="SM00780">
    <property type="entry name" value="PIG-X"/>
    <property type="match status" value="1"/>
</dbReference>
<reference evidence="13" key="1">
    <citation type="submission" date="2016-12" db="EMBL/GenBank/DDBJ databases">
        <title>The genomes of Aspergillus section Nigri reveals drivers in fungal speciation.</title>
        <authorList>
            <consortium name="DOE Joint Genome Institute"/>
            <person name="Vesth T.C."/>
            <person name="Nybo J."/>
            <person name="Theobald S."/>
            <person name="Brandl J."/>
            <person name="Frisvad J.C."/>
            <person name="Nielsen K.F."/>
            <person name="Lyhne E.K."/>
            <person name="Kogle M.E."/>
            <person name="Kuo A."/>
            <person name="Riley R."/>
            <person name="Clum A."/>
            <person name="Nolan M."/>
            <person name="Lipzen A."/>
            <person name="Salamov A."/>
            <person name="Henrissat B."/>
            <person name="Wiebenga A."/>
            <person name="De vries R.P."/>
            <person name="Grigoriev I.V."/>
            <person name="Mortensen U.H."/>
            <person name="Andersen M.R."/>
            <person name="Baker S.E."/>
        </authorList>
    </citation>
    <scope>NUCLEOTIDE SEQUENCE</scope>
    <source>
        <strain evidence="13">CBS 122712</strain>
    </source>
</reference>
<name>A0A317VG91_ASPEC</name>
<feature type="region of interest" description="Disordered" evidence="12">
    <location>
        <begin position="1"/>
        <end position="20"/>
    </location>
</feature>
<keyword evidence="6" id="KW-0812">Transmembrane</keyword>
<evidence type="ECO:0000313" key="14">
    <source>
        <dbReference type="Proteomes" id="UP000246171"/>
    </source>
</evidence>
<dbReference type="InterPro" id="IPR013233">
    <property type="entry name" value="PIG-X/PBN1"/>
</dbReference>
<evidence type="ECO:0000256" key="9">
    <source>
        <dbReference type="ARBA" id="ARBA00023136"/>
    </source>
</evidence>
<keyword evidence="10" id="KW-0325">Glycoprotein</keyword>
<evidence type="ECO:0000256" key="1">
    <source>
        <dbReference type="ARBA" id="ARBA00004643"/>
    </source>
</evidence>
<evidence type="ECO:0000256" key="12">
    <source>
        <dbReference type="SAM" id="MobiDB-lite"/>
    </source>
</evidence>
<evidence type="ECO:0000256" key="2">
    <source>
        <dbReference type="ARBA" id="ARBA00004687"/>
    </source>
</evidence>
<dbReference type="EMBL" id="MSFU01000012">
    <property type="protein sequence ID" value="PWY73386.1"/>
    <property type="molecule type" value="Genomic_DNA"/>
</dbReference>